<evidence type="ECO:0000259" key="2">
    <source>
        <dbReference type="Pfam" id="PF12680"/>
    </source>
</evidence>
<organism evidence="3 4">
    <name type="scientific">Aggregatimonas sangjinii</name>
    <dbReference type="NCBI Taxonomy" id="2583587"/>
    <lineage>
        <taxon>Bacteria</taxon>
        <taxon>Pseudomonadati</taxon>
        <taxon>Bacteroidota</taxon>
        <taxon>Flavobacteriia</taxon>
        <taxon>Flavobacteriales</taxon>
        <taxon>Flavobacteriaceae</taxon>
        <taxon>Aggregatimonas</taxon>
    </lineage>
</organism>
<dbReference type="SUPFAM" id="SSF54427">
    <property type="entry name" value="NTF2-like"/>
    <property type="match status" value="1"/>
</dbReference>
<evidence type="ECO:0000313" key="3">
    <source>
        <dbReference type="EMBL" id="QCX02083.1"/>
    </source>
</evidence>
<evidence type="ECO:0000256" key="1">
    <source>
        <dbReference type="SAM" id="SignalP"/>
    </source>
</evidence>
<dbReference type="AlphaFoldDB" id="A0A5B7SXY4"/>
<dbReference type="KEGG" id="asag:FGM00_18910"/>
<reference evidence="3 4" key="1">
    <citation type="submission" date="2019-05" db="EMBL/GenBank/DDBJ databases">
        <title>Genome sequencing of F202Z8.</title>
        <authorList>
            <person name="Kwon Y.M."/>
        </authorList>
    </citation>
    <scope>NUCLEOTIDE SEQUENCE [LARGE SCALE GENOMIC DNA]</scope>
    <source>
        <strain evidence="3 4">F202Z8</strain>
    </source>
</reference>
<dbReference type="InterPro" id="IPR032710">
    <property type="entry name" value="NTF2-like_dom_sf"/>
</dbReference>
<name>A0A5B7SXY4_9FLAO</name>
<accession>A0A5B7SXY4</accession>
<protein>
    <recommendedName>
        <fullName evidence="2">SnoaL-like domain-containing protein</fullName>
    </recommendedName>
</protein>
<dbReference type="Gene3D" id="3.10.450.50">
    <property type="match status" value="1"/>
</dbReference>
<feature type="domain" description="SnoaL-like" evidence="2">
    <location>
        <begin position="33"/>
        <end position="132"/>
    </location>
</feature>
<dbReference type="RefSeq" id="WP_138854419.1">
    <property type="nucleotide sequence ID" value="NZ_CP040710.1"/>
</dbReference>
<dbReference type="Pfam" id="PF12680">
    <property type="entry name" value="SnoaL_2"/>
    <property type="match status" value="1"/>
</dbReference>
<sequence>MMKSVLKFVFLFATILSVATLSAQNMTPEQVLQKQLETYNNRDIDGFMSVIDETITIHNFSTGMITVDGYDACKAFYEKLFKNSPELHSTILNRTVFGNKVIDHERIIGRNGNDDVLELVLVYEVKDEKIIKIWVLKEEG</sequence>
<dbReference type="OrthoDB" id="9797498at2"/>
<gene>
    <name evidence="3" type="ORF">FGM00_18910</name>
</gene>
<dbReference type="Proteomes" id="UP000310017">
    <property type="component" value="Chromosome"/>
</dbReference>
<keyword evidence="1" id="KW-0732">Signal</keyword>
<proteinExistence type="predicted"/>
<dbReference type="InterPro" id="IPR037401">
    <property type="entry name" value="SnoaL-like"/>
</dbReference>
<evidence type="ECO:0000313" key="4">
    <source>
        <dbReference type="Proteomes" id="UP000310017"/>
    </source>
</evidence>
<dbReference type="EMBL" id="CP040710">
    <property type="protein sequence ID" value="QCX02083.1"/>
    <property type="molecule type" value="Genomic_DNA"/>
</dbReference>
<keyword evidence="4" id="KW-1185">Reference proteome</keyword>
<feature type="signal peptide" evidence="1">
    <location>
        <begin position="1"/>
        <end position="23"/>
    </location>
</feature>
<feature type="chain" id="PRO_5022927494" description="SnoaL-like domain-containing protein" evidence="1">
    <location>
        <begin position="24"/>
        <end position="140"/>
    </location>
</feature>